<comment type="caution">
    <text evidence="8">The sequence shown here is derived from an EMBL/GenBank/DDBJ whole genome shotgun (WGS) entry which is preliminary data.</text>
</comment>
<comment type="similarity">
    <text evidence="2">Belongs to the Mediator complex subunit 16 family.</text>
</comment>
<accession>A0A9P3HHK1</accession>
<evidence type="ECO:0000256" key="1">
    <source>
        <dbReference type="ARBA" id="ARBA00004123"/>
    </source>
</evidence>
<dbReference type="GO" id="GO:0016592">
    <property type="term" value="C:mediator complex"/>
    <property type="evidence" value="ECO:0007669"/>
    <property type="project" value="TreeGrafter"/>
</dbReference>
<protein>
    <recommendedName>
        <fullName evidence="10">Mediator complex subunit 16</fullName>
    </recommendedName>
</protein>
<keyword evidence="3" id="KW-0805">Transcription regulation</keyword>
<dbReference type="PANTHER" id="PTHR13224">
    <property type="entry name" value="THYROID HORMONE RECEPTOR-ASSOCIATED PROTEIN-RELATED"/>
    <property type="match status" value="1"/>
</dbReference>
<proteinExistence type="inferred from homology"/>
<name>A0A9P3HHK1_9FUNG</name>
<dbReference type="AlphaFoldDB" id="A0A9P3HHK1"/>
<reference evidence="8" key="2">
    <citation type="journal article" date="2022" name="Microbiol. Resour. Announc.">
        <title>Whole-Genome Sequence of Entomortierella parvispora E1425, a Mucoromycotan Fungus Associated with Burkholderiaceae-Related Endosymbiotic Bacteria.</title>
        <authorList>
            <person name="Herlambang A."/>
            <person name="Guo Y."/>
            <person name="Takashima Y."/>
            <person name="Narisawa K."/>
            <person name="Ohta H."/>
            <person name="Nishizawa T."/>
        </authorList>
    </citation>
    <scope>NUCLEOTIDE SEQUENCE</scope>
    <source>
        <strain evidence="8">E1425</strain>
    </source>
</reference>
<evidence type="ECO:0000256" key="2">
    <source>
        <dbReference type="ARBA" id="ARBA00006543"/>
    </source>
</evidence>
<evidence type="ECO:0000313" key="8">
    <source>
        <dbReference type="EMBL" id="GJJ76708.1"/>
    </source>
</evidence>
<evidence type="ECO:0008006" key="10">
    <source>
        <dbReference type="Google" id="ProtNLM"/>
    </source>
</evidence>
<dbReference type="SUPFAM" id="SSF50978">
    <property type="entry name" value="WD40 repeat-like"/>
    <property type="match status" value="1"/>
</dbReference>
<feature type="compositionally biased region" description="Polar residues" evidence="7">
    <location>
        <begin position="1195"/>
        <end position="1205"/>
    </location>
</feature>
<feature type="compositionally biased region" description="Low complexity" evidence="7">
    <location>
        <begin position="887"/>
        <end position="902"/>
    </location>
</feature>
<feature type="region of interest" description="Disordered" evidence="7">
    <location>
        <begin position="881"/>
        <end position="937"/>
    </location>
</feature>
<evidence type="ECO:0000313" key="9">
    <source>
        <dbReference type="Proteomes" id="UP000827284"/>
    </source>
</evidence>
<keyword evidence="4" id="KW-0010">Activator</keyword>
<evidence type="ECO:0000256" key="4">
    <source>
        <dbReference type="ARBA" id="ARBA00023159"/>
    </source>
</evidence>
<feature type="region of interest" description="Disordered" evidence="7">
    <location>
        <begin position="630"/>
        <end position="653"/>
    </location>
</feature>
<dbReference type="InterPro" id="IPR036322">
    <property type="entry name" value="WD40_repeat_dom_sf"/>
</dbReference>
<dbReference type="EMBL" id="BQFW01000012">
    <property type="protein sequence ID" value="GJJ76708.1"/>
    <property type="molecule type" value="Genomic_DNA"/>
</dbReference>
<keyword evidence="5" id="KW-0804">Transcription</keyword>
<dbReference type="Proteomes" id="UP000827284">
    <property type="component" value="Unassembled WGS sequence"/>
</dbReference>
<feature type="compositionally biased region" description="Acidic residues" evidence="7">
    <location>
        <begin position="1023"/>
        <end position="1047"/>
    </location>
</feature>
<reference evidence="8" key="1">
    <citation type="submission" date="2021-11" db="EMBL/GenBank/DDBJ databases">
        <authorList>
            <person name="Herlambang A."/>
            <person name="Guo Y."/>
            <person name="Takashima Y."/>
            <person name="Nishizawa T."/>
        </authorList>
    </citation>
    <scope>NUCLEOTIDE SEQUENCE</scope>
    <source>
        <strain evidence="8">E1425</strain>
    </source>
</reference>
<comment type="subcellular location">
    <subcellularLocation>
        <location evidence="1">Nucleus</location>
    </subcellularLocation>
</comment>
<dbReference type="OrthoDB" id="4139168at2759"/>
<dbReference type="PANTHER" id="PTHR13224:SF6">
    <property type="entry name" value="MEDIATOR OF RNA POLYMERASE II TRANSCRIPTION SUBUNIT 16"/>
    <property type="match status" value="1"/>
</dbReference>
<sequence>MTPVDLAQTLSSFLPPNQSTDGLYASLRHGGHQRPIAWSSKNVAIVPSWVPDRKVPGLMNPSLRLLSLLMSAEGKAKLWDTCLEDISMFHGQSNITQVLWNHSGSYFATMDEKGKIVIWANKRYLNAWLPVYMVVLFNPVVCCEWINPDRMYVASKTDGSTRYERERTGRSRNPLSLVVLTSDGLLTTLYKPAGQLFTTITTPLPRRSIDTDMTSSRISHGSMMSGADGIYLATHASQALPSTIHLYQIDLRFSPEAVFRCDALAVLHITTPLSGPGSTMSPSIVQHLQLLPPTLGRPFSVAVALASRDELTAGSPVYKSQVAIWDVAPKLMGFHPAFQELSTRRTDGVSGQPTLTFVLLGERLFSDKFISAMTFVPRSRELVLGFSDGSILGIESRFSGLTDMPLTWLDGFSREVDGCPMTALQPSPNGLHLLCTSLSGHIFSLSTSSSPGYGIDLEALVQQAVVAVLNESDYSDIISVVVAASKDENNADLADQFMEGVLKSYDSISGAEDTSTLEPFLPRASVLRRMLSLQLVLFQALPSKIVQYRAICAFMHLQSIGEVFSGCCTSGPLVAEHLDPNANIPIGQKQLSFETDSLWSLLPLCGWTLDFCTLLFRELAVFLNMKSASTPGSPASDQQSVPDGQSPPTLTEGTPKPSLLCFLYHSRARRALRSVLLVMEQFQLYVKNREQLFVRVFQSQAPIVEAAGPDQDIKSMTVQEAISMKEIQITHLSQYVEMTFSRCSLKVDFVKSLLRDLNSIGGQASVAAGVGVLDKSASDHSIFIKGVIPTLTTKMAAQTKTDLRNMTRRYPTLWNMNKLMFATLHWLELEPTNTLTDTRGVRNRAAAMHPVRCRIDPVAALKPRGASTLMAGRHSVQGLHHLPSNVSNASLGSRGSISSASGTRVGIQPKIFSESPGELPLSQQSNQQPRYQSFGDSSSTMAITGSVSYGGPFDFQGSSFSFASSLWGLMDDERRYSKDEQGSKNDSEDQEALMPAWQSWSENGQHQSHRSQHLSNGHGAEIVPDDDQQAEEEAEEEDEYMDSDEDMRESSAGGGSRRNSKVGSHLPSSVTTKTPWLQREAKLISRKTRSEWTLLPVLSDERSSSGMERSDVRGGRLAMLGLSGHFAPVDLQPTEFQVFSQSEIEAQVRKRRYGNDPIRKVKKFKAIGNGRQCIRCLQTSTTNSGVTKVGLPRRSPTQAPGTSPTGVDITSATIWYHNYDRACICGGMWLEL</sequence>
<keyword evidence="9" id="KW-1185">Reference proteome</keyword>
<feature type="compositionally biased region" description="Polar residues" evidence="7">
    <location>
        <begin position="630"/>
        <end position="652"/>
    </location>
</feature>
<evidence type="ECO:0000256" key="6">
    <source>
        <dbReference type="ARBA" id="ARBA00023242"/>
    </source>
</evidence>
<evidence type="ECO:0000256" key="7">
    <source>
        <dbReference type="SAM" id="MobiDB-lite"/>
    </source>
</evidence>
<dbReference type="InterPro" id="IPR048338">
    <property type="entry name" value="Mediator_Med16"/>
</dbReference>
<evidence type="ECO:0000256" key="3">
    <source>
        <dbReference type="ARBA" id="ARBA00023015"/>
    </source>
</evidence>
<gene>
    <name evidence="8" type="ORF">EMPS_09067</name>
</gene>
<feature type="region of interest" description="Disordered" evidence="7">
    <location>
        <begin position="1185"/>
        <end position="1205"/>
    </location>
</feature>
<evidence type="ECO:0000256" key="5">
    <source>
        <dbReference type="ARBA" id="ARBA00023163"/>
    </source>
</evidence>
<feature type="compositionally biased region" description="Polar residues" evidence="7">
    <location>
        <begin position="921"/>
        <end position="937"/>
    </location>
</feature>
<organism evidence="8 9">
    <name type="scientific">Entomortierella parvispora</name>
    <dbReference type="NCBI Taxonomy" id="205924"/>
    <lineage>
        <taxon>Eukaryota</taxon>
        <taxon>Fungi</taxon>
        <taxon>Fungi incertae sedis</taxon>
        <taxon>Mucoromycota</taxon>
        <taxon>Mortierellomycotina</taxon>
        <taxon>Mortierellomycetes</taxon>
        <taxon>Mortierellales</taxon>
        <taxon>Mortierellaceae</taxon>
        <taxon>Entomortierella</taxon>
    </lineage>
</organism>
<keyword evidence="6" id="KW-0539">Nucleus</keyword>
<feature type="region of interest" description="Disordered" evidence="7">
    <location>
        <begin position="1001"/>
        <end position="1073"/>
    </location>
</feature>
<dbReference type="GO" id="GO:0045893">
    <property type="term" value="P:positive regulation of DNA-templated transcription"/>
    <property type="evidence" value="ECO:0007669"/>
    <property type="project" value="TreeGrafter"/>
</dbReference>